<proteinExistence type="predicted"/>
<protein>
    <submittedName>
        <fullName evidence="1">Uncharacterized protein</fullName>
    </submittedName>
</protein>
<sequence length="121" mass="13448">MSSLVLFSKYLKKKPEIAKLFLQIYLPVFSVVYQIIILSKQDVGGYSATVHPVMVKVQSPYARWLHCLLVDLLHYSRERTGGTVILAPASSFKRLAIGRGFPVVGPVGRPSPSPLIDRVKP</sequence>
<reference evidence="1 2" key="2">
    <citation type="journal article" date="2022" name="Mol. Ecol. Resour.">
        <title>The genomes of chicory, endive, great burdock and yacon provide insights into Asteraceae paleo-polyploidization history and plant inulin production.</title>
        <authorList>
            <person name="Fan W."/>
            <person name="Wang S."/>
            <person name="Wang H."/>
            <person name="Wang A."/>
            <person name="Jiang F."/>
            <person name="Liu H."/>
            <person name="Zhao H."/>
            <person name="Xu D."/>
            <person name="Zhang Y."/>
        </authorList>
    </citation>
    <scope>NUCLEOTIDE SEQUENCE [LARGE SCALE GENOMIC DNA]</scope>
    <source>
        <strain evidence="2">cv. Yunnan</strain>
        <tissue evidence="1">Leaves</tissue>
    </source>
</reference>
<gene>
    <name evidence="1" type="ORF">L1987_04329</name>
</gene>
<name>A0ACB9KDE8_9ASTR</name>
<dbReference type="EMBL" id="CM042018">
    <property type="protein sequence ID" value="KAI3830195.1"/>
    <property type="molecule type" value="Genomic_DNA"/>
</dbReference>
<accession>A0ACB9KDE8</accession>
<keyword evidence="2" id="KW-1185">Reference proteome</keyword>
<organism evidence="1 2">
    <name type="scientific">Smallanthus sonchifolius</name>
    <dbReference type="NCBI Taxonomy" id="185202"/>
    <lineage>
        <taxon>Eukaryota</taxon>
        <taxon>Viridiplantae</taxon>
        <taxon>Streptophyta</taxon>
        <taxon>Embryophyta</taxon>
        <taxon>Tracheophyta</taxon>
        <taxon>Spermatophyta</taxon>
        <taxon>Magnoliopsida</taxon>
        <taxon>eudicotyledons</taxon>
        <taxon>Gunneridae</taxon>
        <taxon>Pentapetalae</taxon>
        <taxon>asterids</taxon>
        <taxon>campanulids</taxon>
        <taxon>Asterales</taxon>
        <taxon>Asteraceae</taxon>
        <taxon>Asteroideae</taxon>
        <taxon>Heliantheae alliance</taxon>
        <taxon>Millerieae</taxon>
        <taxon>Smallanthus</taxon>
    </lineage>
</organism>
<comment type="caution">
    <text evidence="1">The sequence shown here is derived from an EMBL/GenBank/DDBJ whole genome shotgun (WGS) entry which is preliminary data.</text>
</comment>
<reference evidence="2" key="1">
    <citation type="journal article" date="2022" name="Mol. Ecol. Resour.">
        <title>The genomes of chicory, endive, great burdock and yacon provide insights into Asteraceae palaeo-polyploidization history and plant inulin production.</title>
        <authorList>
            <person name="Fan W."/>
            <person name="Wang S."/>
            <person name="Wang H."/>
            <person name="Wang A."/>
            <person name="Jiang F."/>
            <person name="Liu H."/>
            <person name="Zhao H."/>
            <person name="Xu D."/>
            <person name="Zhang Y."/>
        </authorList>
    </citation>
    <scope>NUCLEOTIDE SEQUENCE [LARGE SCALE GENOMIC DNA]</scope>
    <source>
        <strain evidence="2">cv. Yunnan</strain>
    </source>
</reference>
<dbReference type="Proteomes" id="UP001056120">
    <property type="component" value="Linkage Group LG01"/>
</dbReference>
<evidence type="ECO:0000313" key="1">
    <source>
        <dbReference type="EMBL" id="KAI3830195.1"/>
    </source>
</evidence>
<evidence type="ECO:0000313" key="2">
    <source>
        <dbReference type="Proteomes" id="UP001056120"/>
    </source>
</evidence>